<dbReference type="Proteomes" id="UP001151760">
    <property type="component" value="Unassembled WGS sequence"/>
</dbReference>
<keyword evidence="2" id="KW-1185">Reference proteome</keyword>
<evidence type="ECO:0000313" key="1">
    <source>
        <dbReference type="EMBL" id="GJS67849.1"/>
    </source>
</evidence>
<comment type="caution">
    <text evidence="1">The sequence shown here is derived from an EMBL/GenBank/DDBJ whole genome shotgun (WGS) entry which is preliminary data.</text>
</comment>
<gene>
    <name evidence="1" type="ORF">Tco_0682414</name>
</gene>
<reference evidence="1" key="2">
    <citation type="submission" date="2022-01" db="EMBL/GenBank/DDBJ databases">
        <authorList>
            <person name="Yamashiro T."/>
            <person name="Shiraishi A."/>
            <person name="Satake H."/>
            <person name="Nakayama K."/>
        </authorList>
    </citation>
    <scope>NUCLEOTIDE SEQUENCE</scope>
</reference>
<proteinExistence type="predicted"/>
<organism evidence="1 2">
    <name type="scientific">Tanacetum coccineum</name>
    <dbReference type="NCBI Taxonomy" id="301880"/>
    <lineage>
        <taxon>Eukaryota</taxon>
        <taxon>Viridiplantae</taxon>
        <taxon>Streptophyta</taxon>
        <taxon>Embryophyta</taxon>
        <taxon>Tracheophyta</taxon>
        <taxon>Spermatophyta</taxon>
        <taxon>Magnoliopsida</taxon>
        <taxon>eudicotyledons</taxon>
        <taxon>Gunneridae</taxon>
        <taxon>Pentapetalae</taxon>
        <taxon>asterids</taxon>
        <taxon>campanulids</taxon>
        <taxon>Asterales</taxon>
        <taxon>Asteraceae</taxon>
        <taxon>Asteroideae</taxon>
        <taxon>Anthemideae</taxon>
        <taxon>Anthemidinae</taxon>
        <taxon>Tanacetum</taxon>
    </lineage>
</organism>
<evidence type="ECO:0000313" key="2">
    <source>
        <dbReference type="Proteomes" id="UP001151760"/>
    </source>
</evidence>
<sequence>MIVMTSIIELESISSPLFDEYFNGENQVASKSFVVTTADASDKRQQQPDSTSFTSTLVTTVTADGNFDIVIHFSIHIDDGTPSSVIIKQHCRSEWVREVLGLSSNVGLEALSESLNIPKGSQDKDNLKVLTKLPRSLSMKVLALLVGSLVIVVMKNEGALLHFHDMGKDHGMRKRKKRCKFLQNSKAEDEANVEDTTYPRKEDGLDSLSFMAWVKAALMTLSDDMLIRLSGKGWVIDVRWAWTLS</sequence>
<protein>
    <submittedName>
        <fullName evidence="1">Uncharacterized protein</fullName>
    </submittedName>
</protein>
<dbReference type="EMBL" id="BQNB010009747">
    <property type="protein sequence ID" value="GJS67849.1"/>
    <property type="molecule type" value="Genomic_DNA"/>
</dbReference>
<accession>A0ABQ4XR26</accession>
<reference evidence="1" key="1">
    <citation type="journal article" date="2022" name="Int. J. Mol. Sci.">
        <title>Draft Genome of Tanacetum Coccineum: Genomic Comparison of Closely Related Tanacetum-Family Plants.</title>
        <authorList>
            <person name="Yamashiro T."/>
            <person name="Shiraishi A."/>
            <person name="Nakayama K."/>
            <person name="Satake H."/>
        </authorList>
    </citation>
    <scope>NUCLEOTIDE SEQUENCE</scope>
</reference>
<name>A0ABQ4XR26_9ASTR</name>